<dbReference type="WBParaSite" id="DME_0000373701-mRNA-1">
    <property type="protein sequence ID" value="DME_0000373701-mRNA-1"/>
    <property type="gene ID" value="DME_0000373701"/>
</dbReference>
<dbReference type="AlphaFoldDB" id="A0A158Q412"/>
<dbReference type="GO" id="GO:0005794">
    <property type="term" value="C:Golgi apparatus"/>
    <property type="evidence" value="ECO:0007669"/>
    <property type="project" value="TreeGrafter"/>
</dbReference>
<evidence type="ECO:0000313" key="3">
    <source>
        <dbReference type="Proteomes" id="UP000274756"/>
    </source>
</evidence>
<protein>
    <submittedName>
        <fullName evidence="4">MTP_lip_bd domain-containing protein</fullName>
    </submittedName>
</protein>
<reference evidence="4" key="1">
    <citation type="submission" date="2016-04" db="UniProtKB">
        <authorList>
            <consortium name="WormBaseParasite"/>
        </authorList>
    </citation>
    <scope>IDENTIFICATION</scope>
</reference>
<name>A0A158Q412_DRAME</name>
<accession>A0A158Q412</accession>
<gene>
    <name evidence="1" type="ORF">DME_LOCUS7742</name>
</gene>
<dbReference type="STRING" id="318479.A0A158Q412"/>
<dbReference type="Proteomes" id="UP000038040">
    <property type="component" value="Unplaced"/>
</dbReference>
<dbReference type="EMBL" id="UYYG01001162">
    <property type="protein sequence ID" value="VDN57769.1"/>
    <property type="molecule type" value="Genomic_DNA"/>
</dbReference>
<dbReference type="GO" id="GO:0005548">
    <property type="term" value="F:phospholipid transporter activity"/>
    <property type="evidence" value="ECO:0007669"/>
    <property type="project" value="InterPro"/>
</dbReference>
<evidence type="ECO:0000313" key="1">
    <source>
        <dbReference type="EMBL" id="VDN57769.1"/>
    </source>
</evidence>
<evidence type="ECO:0000313" key="2">
    <source>
        <dbReference type="Proteomes" id="UP000038040"/>
    </source>
</evidence>
<reference evidence="1 3" key="2">
    <citation type="submission" date="2018-11" db="EMBL/GenBank/DDBJ databases">
        <authorList>
            <consortium name="Pathogen Informatics"/>
        </authorList>
    </citation>
    <scope>NUCLEOTIDE SEQUENCE [LARGE SCALE GENOMIC DNA]</scope>
</reference>
<evidence type="ECO:0000313" key="4">
    <source>
        <dbReference type="WBParaSite" id="DME_0000373701-mRNA-1"/>
    </source>
</evidence>
<dbReference type="GO" id="GO:0016323">
    <property type="term" value="C:basolateral plasma membrane"/>
    <property type="evidence" value="ECO:0007669"/>
    <property type="project" value="TreeGrafter"/>
</dbReference>
<dbReference type="GO" id="GO:0042157">
    <property type="term" value="P:lipoprotein metabolic process"/>
    <property type="evidence" value="ECO:0007669"/>
    <property type="project" value="TreeGrafter"/>
</dbReference>
<dbReference type="OrthoDB" id="5865932at2759"/>
<sequence length="291" mass="33489">MQKIQTNIMNKLICRRITFNYSFLSETILFNVGAKDLQTSHAKINLTFAVDILHFDGNGCILARYRLVKCISGPCHYRMPSVYVKFLQGKSNLEEIFGSKGDENYSWNPLFGIVSSIYTTEIYDHGDKQIVMTPYGICRIRFTKPADKLFRRRLDRCRLETTRNHSFIPALNTLSYNQNVSDNCYANLQLRILNNRLPIFKLFEGTNELISLIWNADGKPIEAFSSNLILQHLSYKFPLLSGLIASVDIIGSLSLKLIASSKMNLWNRDADLMITIEPTFYYKSSNPFFFL</sequence>
<dbReference type="PANTHER" id="PTHR13024">
    <property type="entry name" value="MICROSOMAL TRIGLYCERIDE TRANSFER PROTEIN, LARGE SUBUNIT"/>
    <property type="match status" value="1"/>
</dbReference>
<dbReference type="PANTHER" id="PTHR13024:SF0">
    <property type="entry name" value="MICROSOMAL TRIACYLGLYCEROL TRANSFER PROTEIN"/>
    <property type="match status" value="1"/>
</dbReference>
<dbReference type="Proteomes" id="UP000274756">
    <property type="component" value="Unassembled WGS sequence"/>
</dbReference>
<dbReference type="InterPro" id="IPR039988">
    <property type="entry name" value="MTTP"/>
</dbReference>
<proteinExistence type="predicted"/>
<keyword evidence="3" id="KW-1185">Reference proteome</keyword>
<dbReference type="GO" id="GO:0005783">
    <property type="term" value="C:endoplasmic reticulum"/>
    <property type="evidence" value="ECO:0007669"/>
    <property type="project" value="TreeGrafter"/>
</dbReference>
<organism evidence="2 4">
    <name type="scientific">Dracunculus medinensis</name>
    <name type="common">Guinea worm</name>
    <dbReference type="NCBI Taxonomy" id="318479"/>
    <lineage>
        <taxon>Eukaryota</taxon>
        <taxon>Metazoa</taxon>
        <taxon>Ecdysozoa</taxon>
        <taxon>Nematoda</taxon>
        <taxon>Chromadorea</taxon>
        <taxon>Rhabditida</taxon>
        <taxon>Spirurina</taxon>
        <taxon>Dracunculoidea</taxon>
        <taxon>Dracunculidae</taxon>
        <taxon>Dracunculus</taxon>
    </lineage>
</organism>